<dbReference type="InterPro" id="IPR026956">
    <property type="entry name" value="D-ser_dehydrat-like_dom"/>
</dbReference>
<accession>A0A8J3FC91</accession>
<dbReference type="Pfam" id="PF01168">
    <property type="entry name" value="Ala_racemase_N"/>
    <property type="match status" value="1"/>
</dbReference>
<dbReference type="InterPro" id="IPR042208">
    <property type="entry name" value="D-ser_dehydrat-like_sf"/>
</dbReference>
<sequence>MSTSNGRSDRSGRTDRLYGEVPTPALLIDLDRLEANLRRMQERADRAGVKLRPHAKTHKSVAVARRQLALGAAGLTVAKVSEAVALVPSGVRDLFVCTPVVDEDKLRQLARLVAEGVRVRVAVDHPLHIERLVAVFGDKVPFEAMIEVDTGQHRAGLAPDAAVAFAKWVLHQRPQVRVAGLFTHEGHVYGGATVEEMRRLAEAAQRAMLEAGRALAAHTGHPLELSIGCTPALLVTDILPGITEIRPGVYAYFDRSQALVRGEWDACAATVLATVMTVRDGERLVLDAGAKALGSDPVNTGLPGRHPGYGVLKDHPACIVARVSDEHGVVTPWTADLAVGDRVEVIPNHICPVVNLYDRAYAVQGGRVVGELDIAARGCSR</sequence>
<reference evidence="4" key="2">
    <citation type="submission" date="2020-09" db="EMBL/GenBank/DDBJ databases">
        <authorList>
            <person name="Sun Q."/>
            <person name="Ohkuma M."/>
        </authorList>
    </citation>
    <scope>NUCLEOTIDE SEQUENCE</scope>
    <source>
        <strain evidence="4">JCM 14719</strain>
    </source>
</reference>
<dbReference type="Pfam" id="PF14031">
    <property type="entry name" value="D-ser_dehydrat"/>
    <property type="match status" value="1"/>
</dbReference>
<dbReference type="SUPFAM" id="SSF51419">
    <property type="entry name" value="PLP-binding barrel"/>
    <property type="match status" value="1"/>
</dbReference>
<dbReference type="Proteomes" id="UP000637720">
    <property type="component" value="Unassembled WGS sequence"/>
</dbReference>
<dbReference type="InterPro" id="IPR029066">
    <property type="entry name" value="PLP-binding_barrel"/>
</dbReference>
<dbReference type="Gene3D" id="3.20.20.10">
    <property type="entry name" value="Alanine racemase"/>
    <property type="match status" value="1"/>
</dbReference>
<dbReference type="Gene3D" id="2.40.37.20">
    <property type="entry name" value="D-serine dehydratase-like domain"/>
    <property type="match status" value="1"/>
</dbReference>
<gene>
    <name evidence="4" type="ORF">GCM10007043_11640</name>
</gene>
<feature type="domain" description="D-serine dehydratase-like" evidence="3">
    <location>
        <begin position="268"/>
        <end position="364"/>
    </location>
</feature>
<dbReference type="PANTHER" id="PTHR28004">
    <property type="entry name" value="ZGC:162816-RELATED"/>
    <property type="match status" value="1"/>
</dbReference>
<protein>
    <submittedName>
        <fullName evidence="4">Alanine racemase</fullName>
    </submittedName>
</protein>
<dbReference type="AlphaFoldDB" id="A0A8J3FC91"/>
<keyword evidence="5" id="KW-1185">Reference proteome</keyword>
<dbReference type="EMBL" id="BMOF01000018">
    <property type="protein sequence ID" value="GGJ99235.1"/>
    <property type="molecule type" value="Genomic_DNA"/>
</dbReference>
<evidence type="ECO:0000256" key="2">
    <source>
        <dbReference type="ARBA" id="ARBA00023239"/>
    </source>
</evidence>
<dbReference type="InterPro" id="IPR051466">
    <property type="entry name" value="D-amino_acid_metab_enzyme"/>
</dbReference>
<reference evidence="4" key="1">
    <citation type="journal article" date="2014" name="Int. J. Syst. Evol. Microbiol.">
        <title>Complete genome sequence of Corynebacterium casei LMG S-19264T (=DSM 44701T), isolated from a smear-ripened cheese.</title>
        <authorList>
            <consortium name="US DOE Joint Genome Institute (JGI-PGF)"/>
            <person name="Walter F."/>
            <person name="Albersmeier A."/>
            <person name="Kalinowski J."/>
            <person name="Ruckert C."/>
        </authorList>
    </citation>
    <scope>NUCLEOTIDE SEQUENCE</scope>
    <source>
        <strain evidence="4">JCM 14719</strain>
    </source>
</reference>
<dbReference type="InterPro" id="IPR001608">
    <property type="entry name" value="Ala_racemase_N"/>
</dbReference>
<comment type="caution">
    <text evidence="4">The sequence shown here is derived from an EMBL/GenBank/DDBJ whole genome shotgun (WGS) entry which is preliminary data.</text>
</comment>
<comment type="similarity">
    <text evidence="1">Belongs to the DSD1 family.</text>
</comment>
<evidence type="ECO:0000256" key="1">
    <source>
        <dbReference type="ARBA" id="ARBA00005323"/>
    </source>
</evidence>
<dbReference type="PANTHER" id="PTHR28004:SF2">
    <property type="entry name" value="D-SERINE DEHYDRATASE"/>
    <property type="match status" value="1"/>
</dbReference>
<dbReference type="RefSeq" id="WP_188817106.1">
    <property type="nucleotide sequence ID" value="NZ_BMOF01000018.1"/>
</dbReference>
<proteinExistence type="inferred from homology"/>
<evidence type="ECO:0000313" key="4">
    <source>
        <dbReference type="EMBL" id="GGJ99235.1"/>
    </source>
</evidence>
<dbReference type="SMART" id="SM01119">
    <property type="entry name" value="D-ser_dehydrat"/>
    <property type="match status" value="1"/>
</dbReference>
<evidence type="ECO:0000313" key="5">
    <source>
        <dbReference type="Proteomes" id="UP000637720"/>
    </source>
</evidence>
<evidence type="ECO:0000259" key="3">
    <source>
        <dbReference type="SMART" id="SM01119"/>
    </source>
</evidence>
<name>A0A8J3FC91_9BACI</name>
<organism evidence="4 5">
    <name type="scientific">Calditerricola satsumensis</name>
    <dbReference type="NCBI Taxonomy" id="373054"/>
    <lineage>
        <taxon>Bacteria</taxon>
        <taxon>Bacillati</taxon>
        <taxon>Bacillota</taxon>
        <taxon>Bacilli</taxon>
        <taxon>Bacillales</taxon>
        <taxon>Bacillaceae</taxon>
        <taxon>Calditerricola</taxon>
    </lineage>
</organism>
<dbReference type="GO" id="GO:0036088">
    <property type="term" value="P:D-serine catabolic process"/>
    <property type="evidence" value="ECO:0007669"/>
    <property type="project" value="TreeGrafter"/>
</dbReference>
<keyword evidence="2" id="KW-0456">Lyase</keyword>
<dbReference type="GO" id="GO:0008721">
    <property type="term" value="F:D-serine ammonia-lyase activity"/>
    <property type="evidence" value="ECO:0007669"/>
    <property type="project" value="TreeGrafter"/>
</dbReference>